<organism evidence="1 2">
    <name type="scientific">Oncorhynchus mykiss</name>
    <name type="common">Rainbow trout</name>
    <name type="synonym">Salmo gairdneri</name>
    <dbReference type="NCBI Taxonomy" id="8022"/>
    <lineage>
        <taxon>Eukaryota</taxon>
        <taxon>Metazoa</taxon>
        <taxon>Chordata</taxon>
        <taxon>Craniata</taxon>
        <taxon>Vertebrata</taxon>
        <taxon>Euteleostomi</taxon>
        <taxon>Actinopterygii</taxon>
        <taxon>Neopterygii</taxon>
        <taxon>Teleostei</taxon>
        <taxon>Protacanthopterygii</taxon>
        <taxon>Salmoniformes</taxon>
        <taxon>Salmonidae</taxon>
        <taxon>Salmoninae</taxon>
        <taxon>Oncorhynchus</taxon>
    </lineage>
</organism>
<dbReference type="PANTHER" id="PTHR23317:SF71">
    <property type="entry name" value="DEDICATOR OF CYTOKINESIS PROTEIN 10"/>
    <property type="match status" value="1"/>
</dbReference>
<dbReference type="PANTHER" id="PTHR23317">
    <property type="entry name" value="DEDICATOR OF CYTOKINESIS DOCK"/>
    <property type="match status" value="1"/>
</dbReference>
<dbReference type="GO" id="GO:0007264">
    <property type="term" value="P:small GTPase-mediated signal transduction"/>
    <property type="evidence" value="ECO:0007669"/>
    <property type="project" value="InterPro"/>
</dbReference>
<dbReference type="AlphaFoldDB" id="A0A060Z566"/>
<reference evidence="1" key="1">
    <citation type="journal article" date="2014" name="Nat. Commun.">
        <title>The rainbow trout genome provides novel insights into evolution after whole-genome duplication in vertebrates.</title>
        <authorList>
            <person name="Berthelot C."/>
            <person name="Brunet F."/>
            <person name="Chalopin D."/>
            <person name="Juanchich A."/>
            <person name="Bernard M."/>
            <person name="Noel B."/>
            <person name="Bento P."/>
            <person name="Da Silva C."/>
            <person name="Labadie K."/>
            <person name="Alberti A."/>
            <person name="Aury J.M."/>
            <person name="Louis A."/>
            <person name="Dehais P."/>
            <person name="Bardou P."/>
            <person name="Montfort J."/>
            <person name="Klopp C."/>
            <person name="Cabau C."/>
            <person name="Gaspin C."/>
            <person name="Thorgaard G.H."/>
            <person name="Boussaha M."/>
            <person name="Quillet E."/>
            <person name="Guyomard R."/>
            <person name="Galiana D."/>
            <person name="Bobe J."/>
            <person name="Volff J.N."/>
            <person name="Genet C."/>
            <person name="Wincker P."/>
            <person name="Jaillon O."/>
            <person name="Roest Crollius H."/>
            <person name="Guiguen Y."/>
        </authorList>
    </citation>
    <scope>NUCLEOTIDE SEQUENCE [LARGE SCALE GENOMIC DNA]</scope>
</reference>
<dbReference type="STRING" id="8022.A0A060Z566"/>
<dbReference type="GO" id="GO:0030334">
    <property type="term" value="P:regulation of cell migration"/>
    <property type="evidence" value="ECO:0007669"/>
    <property type="project" value="TreeGrafter"/>
</dbReference>
<name>A0A060Z566_ONCMY</name>
<dbReference type="PaxDb" id="8022-A0A060Z566"/>
<dbReference type="Proteomes" id="UP000193380">
    <property type="component" value="Unassembled WGS sequence"/>
</dbReference>
<dbReference type="InterPro" id="IPR026791">
    <property type="entry name" value="DOCK"/>
</dbReference>
<protein>
    <recommendedName>
        <fullName evidence="3">Ras-GEF domain-containing protein</fullName>
    </recommendedName>
</protein>
<dbReference type="EMBL" id="FR927586">
    <property type="protein sequence ID" value="CDQ96854.1"/>
    <property type="molecule type" value="Genomic_DNA"/>
</dbReference>
<evidence type="ECO:0000313" key="2">
    <source>
        <dbReference type="Proteomes" id="UP000193380"/>
    </source>
</evidence>
<proteinExistence type="predicted"/>
<evidence type="ECO:0008006" key="3">
    <source>
        <dbReference type="Google" id="ProtNLM"/>
    </source>
</evidence>
<accession>A0A060Z566</accession>
<gene>
    <name evidence="1" type="ORF">GSONMT00021245001</name>
</gene>
<dbReference type="GO" id="GO:0060997">
    <property type="term" value="P:dendritic spine morphogenesis"/>
    <property type="evidence" value="ECO:0007669"/>
    <property type="project" value="TreeGrafter"/>
</dbReference>
<evidence type="ECO:0000313" key="1">
    <source>
        <dbReference type="EMBL" id="CDQ96854.1"/>
    </source>
</evidence>
<dbReference type="GO" id="GO:0005085">
    <property type="term" value="F:guanyl-nucleotide exchange factor activity"/>
    <property type="evidence" value="ECO:0007669"/>
    <property type="project" value="InterPro"/>
</dbReference>
<reference evidence="1" key="2">
    <citation type="submission" date="2014-03" db="EMBL/GenBank/DDBJ databases">
        <authorList>
            <person name="Genoscope - CEA"/>
        </authorList>
    </citation>
    <scope>NUCLEOTIDE SEQUENCE</scope>
</reference>
<sequence>MTSDLKSNEHPAVRNILRFSWFFFELIVKSMAQHLVESDNVKLPRPQRFPSTYLSRLESLVMTVSDHIFWKNKELAEETRSANLAVAAFVKRCFTLMDRGFTFKLISNYVNMITATDNKVLCEFKFEFLREVCNHEHYIPLSLPLPSARITGQKSSRVHRDLIEVRLRY</sequence>